<gene>
    <name evidence="3" type="ORF">BCR34DRAFT_613879</name>
</gene>
<evidence type="ECO:0000313" key="4">
    <source>
        <dbReference type="Proteomes" id="UP000193144"/>
    </source>
</evidence>
<evidence type="ECO:0000313" key="3">
    <source>
        <dbReference type="EMBL" id="ORY12618.1"/>
    </source>
</evidence>
<keyword evidence="4" id="KW-1185">Reference proteome</keyword>
<evidence type="ECO:0000256" key="1">
    <source>
        <dbReference type="SAM" id="SignalP"/>
    </source>
</evidence>
<evidence type="ECO:0000259" key="2">
    <source>
        <dbReference type="Pfam" id="PF14856"/>
    </source>
</evidence>
<name>A0A1Y1ZQW6_9PLEO</name>
<organism evidence="3 4">
    <name type="scientific">Clohesyomyces aquaticus</name>
    <dbReference type="NCBI Taxonomy" id="1231657"/>
    <lineage>
        <taxon>Eukaryota</taxon>
        <taxon>Fungi</taxon>
        <taxon>Dikarya</taxon>
        <taxon>Ascomycota</taxon>
        <taxon>Pezizomycotina</taxon>
        <taxon>Dothideomycetes</taxon>
        <taxon>Pleosporomycetidae</taxon>
        <taxon>Pleosporales</taxon>
        <taxon>Lindgomycetaceae</taxon>
        <taxon>Clohesyomyces</taxon>
    </lineage>
</organism>
<comment type="caution">
    <text evidence="3">The sequence shown here is derived from an EMBL/GenBank/DDBJ whole genome shotgun (WGS) entry which is preliminary data.</text>
</comment>
<protein>
    <submittedName>
        <fullName evidence="3">Putative necrosis-inducing factor-domain-containing protein</fullName>
    </submittedName>
</protein>
<reference evidence="3 4" key="1">
    <citation type="submission" date="2016-07" db="EMBL/GenBank/DDBJ databases">
        <title>Pervasive Adenine N6-methylation of Active Genes in Fungi.</title>
        <authorList>
            <consortium name="DOE Joint Genome Institute"/>
            <person name="Mondo S.J."/>
            <person name="Dannebaum R.O."/>
            <person name="Kuo R.C."/>
            <person name="Labutti K."/>
            <person name="Haridas S."/>
            <person name="Kuo A."/>
            <person name="Salamov A."/>
            <person name="Ahrendt S.R."/>
            <person name="Lipzen A."/>
            <person name="Sullivan W."/>
            <person name="Andreopoulos W.B."/>
            <person name="Clum A."/>
            <person name="Lindquist E."/>
            <person name="Daum C."/>
            <person name="Ramamoorthy G.K."/>
            <person name="Gryganskyi A."/>
            <person name="Culley D."/>
            <person name="Magnuson J.K."/>
            <person name="James T.Y."/>
            <person name="O'Malley M.A."/>
            <person name="Stajich J.E."/>
            <person name="Spatafora J.W."/>
            <person name="Visel A."/>
            <person name="Grigoriev I.V."/>
        </authorList>
    </citation>
    <scope>NUCLEOTIDE SEQUENCE [LARGE SCALE GENOMIC DNA]</scope>
    <source>
        <strain evidence="3 4">CBS 115471</strain>
    </source>
</reference>
<dbReference type="STRING" id="1231657.A0A1Y1ZQW6"/>
<keyword evidence="1" id="KW-0732">Signal</keyword>
<accession>A0A1Y1ZQW6</accession>
<dbReference type="OrthoDB" id="73875at2759"/>
<dbReference type="Pfam" id="PF14856">
    <property type="entry name" value="Hce2"/>
    <property type="match status" value="1"/>
</dbReference>
<dbReference type="AlphaFoldDB" id="A0A1Y1ZQW6"/>
<feature type="signal peptide" evidence="1">
    <location>
        <begin position="1"/>
        <end position="21"/>
    </location>
</feature>
<proteinExistence type="predicted"/>
<dbReference type="Proteomes" id="UP000193144">
    <property type="component" value="Unassembled WGS sequence"/>
</dbReference>
<feature type="chain" id="PRO_5012395289" evidence="1">
    <location>
        <begin position="22"/>
        <end position="152"/>
    </location>
</feature>
<feature type="domain" description="Ecp2 effector protein-like" evidence="2">
    <location>
        <begin position="34"/>
        <end position="133"/>
    </location>
</feature>
<dbReference type="EMBL" id="MCFA01000049">
    <property type="protein sequence ID" value="ORY12618.1"/>
    <property type="molecule type" value="Genomic_DNA"/>
</dbReference>
<sequence>MQFSLPLLAILLSTLTSSTHALPTTSTLERRDDDCNAGSIINQSSSASPSVADCQELVKSIQNVALSQIVTQANGFVTLYTQGTCAFGASTKNVGFVNVGNDNAVDLINASIAMFAAPNPGQKFVGAKGTMGCQITGLTTEIARVDWAIFHT</sequence>
<dbReference type="InterPro" id="IPR029226">
    <property type="entry name" value="Ecp2-like"/>
</dbReference>